<protein>
    <submittedName>
        <fullName evidence="1">Uncharacterized protein</fullName>
    </submittedName>
</protein>
<evidence type="ECO:0000313" key="1">
    <source>
        <dbReference type="EMBL" id="PUU79697.1"/>
    </source>
</evidence>
<proteinExistence type="predicted"/>
<dbReference type="AlphaFoldDB" id="A0A2T6ZW34"/>
<evidence type="ECO:0000313" key="2">
    <source>
        <dbReference type="Proteomes" id="UP000244722"/>
    </source>
</evidence>
<gene>
    <name evidence="1" type="ORF">B9Z19DRAFT_1124783</name>
</gene>
<organism evidence="1 2">
    <name type="scientific">Tuber borchii</name>
    <name type="common">White truffle</name>
    <dbReference type="NCBI Taxonomy" id="42251"/>
    <lineage>
        <taxon>Eukaryota</taxon>
        <taxon>Fungi</taxon>
        <taxon>Dikarya</taxon>
        <taxon>Ascomycota</taxon>
        <taxon>Pezizomycotina</taxon>
        <taxon>Pezizomycetes</taxon>
        <taxon>Pezizales</taxon>
        <taxon>Tuberaceae</taxon>
        <taxon>Tuber</taxon>
    </lineage>
</organism>
<reference evidence="1 2" key="1">
    <citation type="submission" date="2017-04" db="EMBL/GenBank/DDBJ databases">
        <title>Draft genome sequence of Tuber borchii Vittad., a whitish edible truffle.</title>
        <authorList>
            <consortium name="DOE Joint Genome Institute"/>
            <person name="Murat C."/>
            <person name="Kuo A."/>
            <person name="Barry K.W."/>
            <person name="Clum A."/>
            <person name="Dockter R.B."/>
            <person name="Fauchery L."/>
            <person name="Iotti M."/>
            <person name="Kohler A."/>
            <person name="Labutti K."/>
            <person name="Lindquist E.A."/>
            <person name="Lipzen A."/>
            <person name="Ohm R.A."/>
            <person name="Wang M."/>
            <person name="Grigoriev I.V."/>
            <person name="Zambonelli A."/>
            <person name="Martin F.M."/>
        </authorList>
    </citation>
    <scope>NUCLEOTIDE SEQUENCE [LARGE SCALE GENOMIC DNA]</scope>
    <source>
        <strain evidence="1 2">Tbo3840</strain>
    </source>
</reference>
<name>A0A2T6ZW34_TUBBO</name>
<comment type="caution">
    <text evidence="1">The sequence shown here is derived from an EMBL/GenBank/DDBJ whole genome shotgun (WGS) entry which is preliminary data.</text>
</comment>
<dbReference type="Proteomes" id="UP000244722">
    <property type="component" value="Unassembled WGS sequence"/>
</dbReference>
<dbReference type="STRING" id="42251.A0A2T6ZW34"/>
<accession>A0A2T6ZW34</accession>
<dbReference type="OrthoDB" id="9983241at2759"/>
<keyword evidence="2" id="KW-1185">Reference proteome</keyword>
<sequence>MVAEDVLAVGMNCKSTRWANSASFNDFGTASWHPQGISTSADAGGCLMPIAMCGAFSNAATVDFRAVVVHSGGMSDMVPAVYTQ</sequence>
<dbReference type="EMBL" id="NESQ01000084">
    <property type="protein sequence ID" value="PUU79697.1"/>
    <property type="molecule type" value="Genomic_DNA"/>
</dbReference>